<feature type="signal peptide" evidence="1">
    <location>
        <begin position="1"/>
        <end position="24"/>
    </location>
</feature>
<keyword evidence="1" id="KW-0732">Signal</keyword>
<evidence type="ECO:0000256" key="1">
    <source>
        <dbReference type="SAM" id="SignalP"/>
    </source>
</evidence>
<dbReference type="VEuPathDB" id="PlasmoDB:PocGH01_08039200"/>
<protein>
    <submittedName>
        <fullName evidence="2">Uncharacterized protein</fullName>
    </submittedName>
</protein>
<dbReference type="EMBL" id="LT594589">
    <property type="protein sequence ID" value="SCP04296.1"/>
    <property type="molecule type" value="Genomic_DNA"/>
</dbReference>
<name>A0A1D3TH88_PLAOA</name>
<sequence length="176" mass="20803">MKIFGIFVLLLILQLNCLKNKTLHGEIEHHVTNRDFNKDIEELDLNGLEDDIANIETVPYKDAYMHVSQITIFVRIDGEYHNYTKNSELMKLGDKFMTMLHNAMINVQLRKSGKGIFTCYYENKDIKEDLATYFLNQEEVDFIKVDFEDRFPGKRKRPFMGTNMRYTNESLNMDEL</sequence>
<gene>
    <name evidence="2" type="primary">PocGH01_08039200</name>
    <name evidence="2" type="ORF">POCGH01_08039200</name>
</gene>
<reference evidence="2 3" key="1">
    <citation type="submission" date="2016-06" db="EMBL/GenBank/DDBJ databases">
        <authorList>
            <consortium name="Pathogen Informatics"/>
        </authorList>
    </citation>
    <scope>NUCLEOTIDE SEQUENCE [LARGE SCALE GENOMIC DNA]</scope>
    <source>
        <strain evidence="2">PocGH01</strain>
    </source>
</reference>
<organism evidence="2 3">
    <name type="scientific">Plasmodium ovale</name>
    <name type="common">malaria parasite P. ovale</name>
    <dbReference type="NCBI Taxonomy" id="36330"/>
    <lineage>
        <taxon>Eukaryota</taxon>
        <taxon>Sar</taxon>
        <taxon>Alveolata</taxon>
        <taxon>Apicomplexa</taxon>
        <taxon>Aconoidasida</taxon>
        <taxon>Haemosporida</taxon>
        <taxon>Plasmodiidae</taxon>
        <taxon>Plasmodium</taxon>
        <taxon>Plasmodium (Plasmodium)</taxon>
    </lineage>
</organism>
<accession>A0A1D3TH88</accession>
<dbReference type="AlphaFoldDB" id="A0A1D3TH88"/>
<proteinExistence type="predicted"/>
<evidence type="ECO:0000313" key="2">
    <source>
        <dbReference type="EMBL" id="SCP04296.1"/>
    </source>
</evidence>
<feature type="chain" id="PRO_5008921507" evidence="1">
    <location>
        <begin position="25"/>
        <end position="176"/>
    </location>
</feature>
<dbReference type="Proteomes" id="UP000242942">
    <property type="component" value="Chromosome 8"/>
</dbReference>
<dbReference type="VEuPathDB" id="PlasmoDB:POWCR01_080037600"/>
<evidence type="ECO:0000313" key="3">
    <source>
        <dbReference type="Proteomes" id="UP000242942"/>
    </source>
</evidence>
<dbReference type="OrthoDB" id="369974at2759"/>
<keyword evidence="3" id="KW-1185">Reference proteome</keyword>